<dbReference type="Proteomes" id="UP000001072">
    <property type="component" value="Unassembled WGS sequence"/>
</dbReference>
<evidence type="ECO:0008006" key="4">
    <source>
        <dbReference type="Google" id="ProtNLM"/>
    </source>
</evidence>
<dbReference type="KEGG" id="mlr:MELLADRAFT_108703"/>
<reference evidence="3" key="1">
    <citation type="journal article" date="2011" name="Proc. Natl. Acad. Sci. U.S.A.">
        <title>Obligate biotrophy features unraveled by the genomic analysis of rust fungi.</title>
        <authorList>
            <person name="Duplessis S."/>
            <person name="Cuomo C.A."/>
            <person name="Lin Y.-C."/>
            <person name="Aerts A."/>
            <person name="Tisserant E."/>
            <person name="Veneault-Fourrey C."/>
            <person name="Joly D.L."/>
            <person name="Hacquard S."/>
            <person name="Amselem J."/>
            <person name="Cantarel B.L."/>
            <person name="Chiu R."/>
            <person name="Coutinho P.M."/>
            <person name="Feau N."/>
            <person name="Field M."/>
            <person name="Frey P."/>
            <person name="Gelhaye E."/>
            <person name="Goldberg J."/>
            <person name="Grabherr M.G."/>
            <person name="Kodira C.D."/>
            <person name="Kohler A."/>
            <person name="Kuees U."/>
            <person name="Lindquist E.A."/>
            <person name="Lucas S.M."/>
            <person name="Mago R."/>
            <person name="Mauceli E."/>
            <person name="Morin E."/>
            <person name="Murat C."/>
            <person name="Pangilinan J.L."/>
            <person name="Park R."/>
            <person name="Pearson M."/>
            <person name="Quesneville H."/>
            <person name="Rouhier N."/>
            <person name="Sakthikumar S."/>
            <person name="Salamov A.A."/>
            <person name="Schmutz J."/>
            <person name="Selles B."/>
            <person name="Shapiro H."/>
            <person name="Tanguay P."/>
            <person name="Tuskan G.A."/>
            <person name="Henrissat B."/>
            <person name="Van de Peer Y."/>
            <person name="Rouze P."/>
            <person name="Ellis J.G."/>
            <person name="Dodds P.N."/>
            <person name="Schein J.E."/>
            <person name="Zhong S."/>
            <person name="Hamelin R.C."/>
            <person name="Grigoriev I.V."/>
            <person name="Szabo L.J."/>
            <person name="Martin F."/>
        </authorList>
    </citation>
    <scope>NUCLEOTIDE SEQUENCE [LARGE SCALE GENOMIC DNA]</scope>
    <source>
        <strain evidence="3">98AG31 / pathotype 3-4-7</strain>
    </source>
</reference>
<keyword evidence="3" id="KW-1185">Reference proteome</keyword>
<feature type="signal peptide" evidence="1">
    <location>
        <begin position="1"/>
        <end position="24"/>
    </location>
</feature>
<dbReference type="InParanoid" id="F4RTZ0"/>
<evidence type="ECO:0000313" key="2">
    <source>
        <dbReference type="EMBL" id="EGG04178.1"/>
    </source>
</evidence>
<evidence type="ECO:0000256" key="1">
    <source>
        <dbReference type="SAM" id="SignalP"/>
    </source>
</evidence>
<evidence type="ECO:0000313" key="3">
    <source>
        <dbReference type="Proteomes" id="UP000001072"/>
    </source>
</evidence>
<sequence length="330" mass="36864">MGSMLNNRLYVLFFISLALSWSRSRVLEKRRFAIGEELPVDSFRTHAISFETDALNSEISALSVGKSKPLVKLQKSTLKEPKFFPPYVGEFVHPQVEHADTWTLLQTVGLLFPDSRQTEFLSLWRTDLAGYVTHNIQHIHGVGASLAKAVISIGSERQHMVETLSGFIEGNGPLVKKAINLFDQVLEKRGSSGGAALSTGGIVGVSQGDVKFSLRDAFGEQAWKRVSEASEDGDKLLKKLTIYDENNVQPSLIKGEISDQEYQRLANLVTSLQRAKKDIKTSIDVWKKLMEENPQTDDSIEALRSIKTRVHGLIENYKQDLISDTDSMEQ</sequence>
<dbReference type="OrthoDB" id="10438580at2759"/>
<proteinExistence type="predicted"/>
<dbReference type="GeneID" id="18923545"/>
<keyword evidence="1" id="KW-0732">Signal</keyword>
<organism evidence="3">
    <name type="scientific">Melampsora larici-populina (strain 98AG31 / pathotype 3-4-7)</name>
    <name type="common">Poplar leaf rust fungus</name>
    <dbReference type="NCBI Taxonomy" id="747676"/>
    <lineage>
        <taxon>Eukaryota</taxon>
        <taxon>Fungi</taxon>
        <taxon>Dikarya</taxon>
        <taxon>Basidiomycota</taxon>
        <taxon>Pucciniomycotina</taxon>
        <taxon>Pucciniomycetes</taxon>
        <taxon>Pucciniales</taxon>
        <taxon>Melampsoraceae</taxon>
        <taxon>Melampsora</taxon>
    </lineage>
</organism>
<dbReference type="RefSeq" id="XP_007412639.1">
    <property type="nucleotide sequence ID" value="XM_007412577.1"/>
</dbReference>
<dbReference type="HOGENOM" id="CLU_842192_0_0_1"/>
<dbReference type="VEuPathDB" id="FungiDB:MELLADRAFT_108703"/>
<dbReference type="AlphaFoldDB" id="F4RTZ0"/>
<name>F4RTZ0_MELLP</name>
<gene>
    <name evidence="2" type="ORF">MELLADRAFT_108703</name>
</gene>
<dbReference type="EMBL" id="GL883120">
    <property type="protein sequence ID" value="EGG04178.1"/>
    <property type="molecule type" value="Genomic_DNA"/>
</dbReference>
<feature type="chain" id="PRO_5003321786" description="Secreted protein" evidence="1">
    <location>
        <begin position="25"/>
        <end position="330"/>
    </location>
</feature>
<accession>F4RTZ0</accession>
<protein>
    <recommendedName>
        <fullName evidence="4">Secreted protein</fullName>
    </recommendedName>
</protein>